<dbReference type="PANTHER" id="PTHR36983">
    <property type="entry name" value="DNAJ HOMOLOG SUBFAMILY C MEMBER 13"/>
    <property type="match status" value="1"/>
</dbReference>
<dbReference type="GO" id="GO:0007032">
    <property type="term" value="P:endosome organization"/>
    <property type="evidence" value="ECO:0007669"/>
    <property type="project" value="InterPro"/>
</dbReference>
<comment type="caution">
    <text evidence="1">The sequence shown here is derived from an EMBL/GenBank/DDBJ whole genome shotgun (WGS) entry which is preliminary data.</text>
</comment>
<reference evidence="1 2" key="1">
    <citation type="journal article" date="2023" name="Mol. Biol. Evol.">
        <title>Genomics of Secondarily Temperate Adaptation in the Only Non-Antarctic Icefish.</title>
        <authorList>
            <person name="Rivera-Colon A.G."/>
            <person name="Rayamajhi N."/>
            <person name="Minhas B.F."/>
            <person name="Madrigal G."/>
            <person name="Bilyk K.T."/>
            <person name="Yoon V."/>
            <person name="Hune M."/>
            <person name="Gregory S."/>
            <person name="Cheng C.H.C."/>
            <person name="Catchen J.M."/>
        </authorList>
    </citation>
    <scope>NUCLEOTIDE SEQUENCE [LARGE SCALE GENOMIC DNA]</scope>
    <source>
        <tissue evidence="1">White muscle</tissue>
    </source>
</reference>
<proteinExistence type="predicted"/>
<sequence length="105" mass="12220">MFPGKTVSSKGFGFAGNSWKRRSFENPELIWNDDSREKVSTTVREMTLDHFKHQKDDPDVNWKLPEDFPVACGAGQGELQVGGVFQRIFIDYRLRKFHLPPFVFR</sequence>
<gene>
    <name evidence="1" type="ORF">CgunFtcFv8_025372</name>
</gene>
<dbReference type="GO" id="GO:0006898">
    <property type="term" value="P:receptor-mediated endocytosis"/>
    <property type="evidence" value="ECO:0007669"/>
    <property type="project" value="TreeGrafter"/>
</dbReference>
<dbReference type="PANTHER" id="PTHR36983:SF2">
    <property type="entry name" value="DNAJ HOMOLOG SUBFAMILY C MEMBER 13"/>
    <property type="match status" value="1"/>
</dbReference>
<evidence type="ECO:0000313" key="1">
    <source>
        <dbReference type="EMBL" id="KAK5900412.1"/>
    </source>
</evidence>
<dbReference type="GO" id="GO:2000641">
    <property type="term" value="P:regulation of early endosome to late endosome transport"/>
    <property type="evidence" value="ECO:0007669"/>
    <property type="project" value="InterPro"/>
</dbReference>
<organism evidence="1 2">
    <name type="scientific">Champsocephalus gunnari</name>
    <name type="common">Mackerel icefish</name>
    <dbReference type="NCBI Taxonomy" id="52237"/>
    <lineage>
        <taxon>Eukaryota</taxon>
        <taxon>Metazoa</taxon>
        <taxon>Chordata</taxon>
        <taxon>Craniata</taxon>
        <taxon>Vertebrata</taxon>
        <taxon>Euteleostomi</taxon>
        <taxon>Actinopterygii</taxon>
        <taxon>Neopterygii</taxon>
        <taxon>Teleostei</taxon>
        <taxon>Neoteleostei</taxon>
        <taxon>Acanthomorphata</taxon>
        <taxon>Eupercaria</taxon>
        <taxon>Perciformes</taxon>
        <taxon>Notothenioidei</taxon>
        <taxon>Channichthyidae</taxon>
        <taxon>Champsocephalus</taxon>
    </lineage>
</organism>
<dbReference type="GO" id="GO:0010008">
    <property type="term" value="C:endosome membrane"/>
    <property type="evidence" value="ECO:0007669"/>
    <property type="project" value="TreeGrafter"/>
</dbReference>
<dbReference type="InterPro" id="IPR044978">
    <property type="entry name" value="GRV2/DNAJC13"/>
</dbReference>
<protein>
    <submittedName>
        <fullName evidence="1">Uncharacterized protein</fullName>
    </submittedName>
</protein>
<keyword evidence="2" id="KW-1185">Reference proteome</keyword>
<evidence type="ECO:0000313" key="2">
    <source>
        <dbReference type="Proteomes" id="UP001331515"/>
    </source>
</evidence>
<dbReference type="Proteomes" id="UP001331515">
    <property type="component" value="Unassembled WGS sequence"/>
</dbReference>
<accession>A0AAN8H394</accession>
<name>A0AAN8H394_CHAGU</name>
<dbReference type="EMBL" id="JAURVH010001532">
    <property type="protein sequence ID" value="KAK5900412.1"/>
    <property type="molecule type" value="Genomic_DNA"/>
</dbReference>
<dbReference type="AlphaFoldDB" id="A0AAN8H394"/>